<dbReference type="Proteomes" id="UP000548685">
    <property type="component" value="Unassembled WGS sequence"/>
</dbReference>
<evidence type="ECO:0000256" key="2">
    <source>
        <dbReference type="ARBA" id="ARBA00007783"/>
    </source>
</evidence>
<evidence type="ECO:0000313" key="14">
    <source>
        <dbReference type="Proteomes" id="UP000548685"/>
    </source>
</evidence>
<feature type="transmembrane region" description="Helical" evidence="9">
    <location>
        <begin position="172"/>
        <end position="197"/>
    </location>
</feature>
<dbReference type="GO" id="GO:0005886">
    <property type="term" value="C:plasma membrane"/>
    <property type="evidence" value="ECO:0007669"/>
    <property type="project" value="UniProtKB-SubCell"/>
</dbReference>
<keyword evidence="6 9" id="KW-0812">Transmembrane</keyword>
<dbReference type="PANTHER" id="PTHR30413:SF8">
    <property type="entry name" value="TRANSPORT PERMEASE PROTEIN"/>
    <property type="match status" value="1"/>
</dbReference>
<name>A0A6I4UNH7_9SPHN</name>
<evidence type="ECO:0000313" key="13">
    <source>
        <dbReference type="Proteomes" id="UP000430021"/>
    </source>
</evidence>
<feature type="transmembrane region" description="Helical" evidence="9">
    <location>
        <begin position="204"/>
        <end position="226"/>
    </location>
</feature>
<evidence type="ECO:0000256" key="4">
    <source>
        <dbReference type="ARBA" id="ARBA00022475"/>
    </source>
</evidence>
<dbReference type="GO" id="GO:0015920">
    <property type="term" value="P:lipopolysaccharide transport"/>
    <property type="evidence" value="ECO:0007669"/>
    <property type="project" value="TreeGrafter"/>
</dbReference>
<evidence type="ECO:0000256" key="1">
    <source>
        <dbReference type="ARBA" id="ARBA00004429"/>
    </source>
</evidence>
<comment type="caution">
    <text evidence="12">The sequence shown here is derived from an EMBL/GenBank/DDBJ whole genome shotgun (WGS) entry which is preliminary data.</text>
</comment>
<dbReference type="Proteomes" id="UP000430021">
    <property type="component" value="Unassembled WGS sequence"/>
</dbReference>
<evidence type="ECO:0000313" key="12">
    <source>
        <dbReference type="EMBL" id="MXP39956.1"/>
    </source>
</evidence>
<dbReference type="EMBL" id="JACICE010000006">
    <property type="protein sequence ID" value="MBB3777211.1"/>
    <property type="molecule type" value="Genomic_DNA"/>
</dbReference>
<evidence type="ECO:0000256" key="9">
    <source>
        <dbReference type="RuleBase" id="RU361157"/>
    </source>
</evidence>
<dbReference type="RefSeq" id="WP_160762109.1">
    <property type="nucleotide sequence ID" value="NZ_BAAADZ010000003.1"/>
</dbReference>
<reference evidence="11 14" key="2">
    <citation type="submission" date="2020-08" db="EMBL/GenBank/DDBJ databases">
        <title>Genomic Encyclopedia of Type Strains, Phase IV (KMG-IV): sequencing the most valuable type-strain genomes for metagenomic binning, comparative biology and taxonomic classification.</title>
        <authorList>
            <person name="Goeker M."/>
        </authorList>
    </citation>
    <scope>NUCLEOTIDE SEQUENCE [LARGE SCALE GENOMIC DNA]</scope>
    <source>
        <strain evidence="11 14">DSM 8510</strain>
    </source>
</reference>
<feature type="transmembrane region" description="Helical" evidence="9">
    <location>
        <begin position="135"/>
        <end position="166"/>
    </location>
</feature>
<evidence type="ECO:0000256" key="7">
    <source>
        <dbReference type="ARBA" id="ARBA00022989"/>
    </source>
</evidence>
<dbReference type="PROSITE" id="PS51012">
    <property type="entry name" value="ABC_TM2"/>
    <property type="match status" value="1"/>
</dbReference>
<keyword evidence="8 9" id="KW-0472">Membrane</keyword>
<dbReference type="GO" id="GO:0140359">
    <property type="term" value="F:ABC-type transporter activity"/>
    <property type="evidence" value="ECO:0007669"/>
    <property type="project" value="InterPro"/>
</dbReference>
<dbReference type="AlphaFoldDB" id="A0A6I4UNH7"/>
<evidence type="ECO:0000256" key="6">
    <source>
        <dbReference type="ARBA" id="ARBA00022692"/>
    </source>
</evidence>
<evidence type="ECO:0000259" key="10">
    <source>
        <dbReference type="PROSITE" id="PS51012"/>
    </source>
</evidence>
<evidence type="ECO:0000256" key="8">
    <source>
        <dbReference type="ARBA" id="ARBA00023136"/>
    </source>
</evidence>
<comment type="subcellular location">
    <subcellularLocation>
        <location evidence="1 9">Cell inner membrane</location>
        <topology evidence="1 9">Multi-pass membrane protein</topology>
    </subcellularLocation>
</comment>
<dbReference type="InterPro" id="IPR047817">
    <property type="entry name" value="ABC2_TM_bact-type"/>
</dbReference>
<feature type="transmembrane region" description="Helical" evidence="9">
    <location>
        <begin position="60"/>
        <end position="81"/>
    </location>
</feature>
<keyword evidence="14" id="KW-1185">Reference proteome</keyword>
<feature type="transmembrane region" description="Helical" evidence="9">
    <location>
        <begin position="261"/>
        <end position="280"/>
    </location>
</feature>
<dbReference type="EMBL" id="WTYB01000006">
    <property type="protein sequence ID" value="MXP39956.1"/>
    <property type="molecule type" value="Genomic_DNA"/>
</dbReference>
<gene>
    <name evidence="11" type="ORF">FHS52_003208</name>
    <name evidence="12" type="ORF">GRI59_15215</name>
</gene>
<evidence type="ECO:0000313" key="11">
    <source>
        <dbReference type="EMBL" id="MBB3777211.1"/>
    </source>
</evidence>
<dbReference type="InterPro" id="IPR013525">
    <property type="entry name" value="ABC2_TM"/>
</dbReference>
<accession>A0A6I4UNH7</accession>
<reference evidence="12 13" key="1">
    <citation type="submission" date="2019-12" db="EMBL/GenBank/DDBJ databases">
        <title>Genomic-based taxomic classification of the family Erythrobacteraceae.</title>
        <authorList>
            <person name="Xu L."/>
        </authorList>
    </citation>
    <scope>NUCLEOTIDE SEQUENCE [LARGE SCALE GENOMIC DNA]</scope>
    <source>
        <strain evidence="12 13">JCM 10282</strain>
    </source>
</reference>
<dbReference type="Pfam" id="PF01061">
    <property type="entry name" value="ABC2_membrane"/>
    <property type="match status" value="1"/>
</dbReference>
<feature type="domain" description="ABC transmembrane type-2" evidence="10">
    <location>
        <begin position="61"/>
        <end position="283"/>
    </location>
</feature>
<evidence type="ECO:0000256" key="5">
    <source>
        <dbReference type="ARBA" id="ARBA00022519"/>
    </source>
</evidence>
<comment type="similarity">
    <text evidence="2 9">Belongs to the ABC-2 integral membrane protein family.</text>
</comment>
<feature type="transmembrane region" description="Helical" evidence="9">
    <location>
        <begin position="93"/>
        <end position="114"/>
    </location>
</feature>
<keyword evidence="3 9" id="KW-0813">Transport</keyword>
<protein>
    <recommendedName>
        <fullName evidence="9">Transport permease protein</fullName>
    </recommendedName>
</protein>
<proteinExistence type="inferred from homology"/>
<organism evidence="12 13">
    <name type="scientific">Erythrobacter ramosus</name>
    <dbReference type="NCBI Taxonomy" id="35811"/>
    <lineage>
        <taxon>Bacteria</taxon>
        <taxon>Pseudomonadati</taxon>
        <taxon>Pseudomonadota</taxon>
        <taxon>Alphaproteobacteria</taxon>
        <taxon>Sphingomonadales</taxon>
        <taxon>Erythrobacteraceae</taxon>
        <taxon>Erythrobacter/Porphyrobacter group</taxon>
        <taxon>Erythrobacter</taxon>
    </lineage>
</organism>
<keyword evidence="4 9" id="KW-1003">Cell membrane</keyword>
<dbReference type="OrthoDB" id="9786910at2"/>
<keyword evidence="5" id="KW-0997">Cell inner membrane</keyword>
<evidence type="ECO:0000256" key="3">
    <source>
        <dbReference type="ARBA" id="ARBA00022448"/>
    </source>
</evidence>
<keyword evidence="7 9" id="KW-1133">Transmembrane helix</keyword>
<dbReference type="PANTHER" id="PTHR30413">
    <property type="entry name" value="INNER MEMBRANE TRANSPORT PERMEASE"/>
    <property type="match status" value="1"/>
</dbReference>
<sequence>MILSSKATADETGASKSNQHKLVIEAGRANRQYWADLWHYHELFAVLAWRDIAVRYKQTVIGVAWAVIRPLLTMAIFTVIFGRLAGLPSEGEAPYMLMVLAGTLPWFLFSTALGEGSNSLVSNANMIRKIYFPRLISPVATMVVSLVDAMITLGLFFVVAAILGFLPDWRIIFLPLFIIYAFVAALGPTLLLAALTAQYRDFRFVTPFIVQFGMYVSPVGFASSVVPQEYRLLYNLNPMASVIDGFRWSLLRGEAALVPEYLALGLGVSLGMLWLGLSVFRSVEKSFADVL</sequence>